<feature type="transmembrane region" description="Helical" evidence="6">
    <location>
        <begin position="155"/>
        <end position="175"/>
    </location>
</feature>
<dbReference type="PROSITE" id="PS00217">
    <property type="entry name" value="SUGAR_TRANSPORT_2"/>
    <property type="match status" value="1"/>
</dbReference>
<feature type="transmembrane region" description="Helical" evidence="6">
    <location>
        <begin position="243"/>
        <end position="264"/>
    </location>
</feature>
<dbReference type="PROSITE" id="PS50850">
    <property type="entry name" value="MFS"/>
    <property type="match status" value="1"/>
</dbReference>
<feature type="transmembrane region" description="Helical" evidence="6">
    <location>
        <begin position="464"/>
        <end position="488"/>
    </location>
</feature>
<dbReference type="FunFam" id="1.20.1250.20:FF:000078">
    <property type="entry name" value="MFS maltose transporter, putative"/>
    <property type="match status" value="1"/>
</dbReference>
<dbReference type="GO" id="GO:0016020">
    <property type="term" value="C:membrane"/>
    <property type="evidence" value="ECO:0007669"/>
    <property type="project" value="UniProtKB-SubCell"/>
</dbReference>
<evidence type="ECO:0000256" key="6">
    <source>
        <dbReference type="SAM" id="Phobius"/>
    </source>
</evidence>
<dbReference type="PANTHER" id="PTHR48022">
    <property type="entry name" value="PLASTIDIC GLUCOSE TRANSPORTER 4"/>
    <property type="match status" value="1"/>
</dbReference>
<feature type="transmembrane region" description="Helical" evidence="6">
    <location>
        <begin position="532"/>
        <end position="550"/>
    </location>
</feature>
<keyword evidence="5 6" id="KW-0472">Membrane</keyword>
<feature type="transmembrane region" description="Helical" evidence="6">
    <location>
        <begin position="182"/>
        <end position="201"/>
    </location>
</feature>
<dbReference type="InterPro" id="IPR050360">
    <property type="entry name" value="MFS_Sugar_Transporters"/>
</dbReference>
<dbReference type="GO" id="GO:0005351">
    <property type="term" value="F:carbohydrate:proton symporter activity"/>
    <property type="evidence" value="ECO:0007669"/>
    <property type="project" value="TreeGrafter"/>
</dbReference>
<dbReference type="InterPro" id="IPR036259">
    <property type="entry name" value="MFS_trans_sf"/>
</dbReference>
<feature type="transmembrane region" description="Helical" evidence="6">
    <location>
        <begin position="401"/>
        <end position="420"/>
    </location>
</feature>
<feature type="transmembrane region" description="Helical" evidence="6">
    <location>
        <begin position="276"/>
        <end position="296"/>
    </location>
</feature>
<feature type="domain" description="Major facilitator superfamily (MFS) profile" evidence="7">
    <location>
        <begin position="103"/>
        <end position="554"/>
    </location>
</feature>
<evidence type="ECO:0000313" key="9">
    <source>
        <dbReference type="Proteomes" id="UP000616885"/>
    </source>
</evidence>
<protein>
    <recommendedName>
        <fullName evidence="7">Major facilitator superfamily (MFS) profile domain-containing protein</fullName>
    </recommendedName>
</protein>
<reference evidence="8" key="1">
    <citation type="submission" date="2020-10" db="EMBL/GenBank/DDBJ databases">
        <title>High-Quality Genome Resource of Clonostachys rosea strain S41 by Oxford Nanopore Long-Read Sequencing.</title>
        <authorList>
            <person name="Wang H."/>
        </authorList>
    </citation>
    <scope>NUCLEOTIDE SEQUENCE</scope>
    <source>
        <strain evidence="8">S41</strain>
    </source>
</reference>
<evidence type="ECO:0000313" key="8">
    <source>
        <dbReference type="EMBL" id="KAF9755926.1"/>
    </source>
</evidence>
<dbReference type="Pfam" id="PF00083">
    <property type="entry name" value="Sugar_tr"/>
    <property type="match status" value="1"/>
</dbReference>
<feature type="transmembrane region" description="Helical" evidence="6">
    <location>
        <begin position="207"/>
        <end position="231"/>
    </location>
</feature>
<dbReference type="Gene3D" id="1.20.1250.20">
    <property type="entry name" value="MFS general substrate transporter like domains"/>
    <property type="match status" value="1"/>
</dbReference>
<feature type="transmembrane region" description="Helical" evidence="6">
    <location>
        <begin position="432"/>
        <end position="452"/>
    </location>
</feature>
<dbReference type="SUPFAM" id="SSF103473">
    <property type="entry name" value="MFS general substrate transporter"/>
    <property type="match status" value="1"/>
</dbReference>
<dbReference type="InterPro" id="IPR005828">
    <property type="entry name" value="MFS_sugar_transport-like"/>
</dbReference>
<gene>
    <name evidence="8" type="ORF">IM811_011367</name>
</gene>
<proteinExistence type="inferred from homology"/>
<keyword evidence="4 6" id="KW-1133">Transmembrane helix</keyword>
<name>A0A8H7TSY5_BIOOC</name>
<evidence type="ECO:0000256" key="5">
    <source>
        <dbReference type="ARBA" id="ARBA00023136"/>
    </source>
</evidence>
<accession>A0A8H7TSY5</accession>
<dbReference type="EMBL" id="JADCTT010000003">
    <property type="protein sequence ID" value="KAF9755926.1"/>
    <property type="molecule type" value="Genomic_DNA"/>
</dbReference>
<dbReference type="InterPro" id="IPR005829">
    <property type="entry name" value="Sugar_transporter_CS"/>
</dbReference>
<feature type="transmembrane region" description="Helical" evidence="6">
    <location>
        <begin position="500"/>
        <end position="520"/>
    </location>
</feature>
<comment type="caution">
    <text evidence="8">The sequence shown here is derived from an EMBL/GenBank/DDBJ whole genome shotgun (WGS) entry which is preliminary data.</text>
</comment>
<evidence type="ECO:0000256" key="4">
    <source>
        <dbReference type="ARBA" id="ARBA00022989"/>
    </source>
</evidence>
<dbReference type="AlphaFoldDB" id="A0A8H7TSY5"/>
<comment type="similarity">
    <text evidence="2">Belongs to the major facilitator superfamily. Sugar transporter (TC 2.A.1.1) family.</text>
</comment>
<dbReference type="Proteomes" id="UP000616885">
    <property type="component" value="Unassembled WGS sequence"/>
</dbReference>
<sequence>MTSFVSYQLASISPHRVPRIHPAPSAWSKHRGEMGIGYELVRECPLSLRFYTHNNLYRLSAETSDYELPSIDADAKNAAEHVEVRPATAAVLRREAASRQSRLEKQLSFFGSLYGIDGLIARNLLAIPKFREDYGELFGSGDTATFIIPATWQSIYGGVAQLAAILGAVITGWMADKIGWRYTNLLFCCISVVGVAVQYISTQSGSLPILTAGKAINGLSIGAWLVIGPLYASEVAPLQLRGWLTAMTNIIQFSGTLLFTGIIYQLGPRNEKNAYVIPFACQWAIPCLVILTIWPWPESPVWLVRMGRIEEANKALLRLHGRNSGIDREGILAVIEVSIAEEHEAHDTTKEPSYLDAFSPDDRKRTLTCMFIYGCQYFSGLIFVLGYQSYYYQLAGFDAKFSFLLSMLNNCSMFVANILSWPLLTIVGRRPLIVWGQFVCALTLLIVGATSIPEDKQSTIATISFMFVWGFCYQITLGTVAWTVVAEIPSFRLRSRTQGLSNLVLCLVQWLIGFVFPHMFNPDAGNLSGKVGFIFGGTTLKGFVGCWFLLPETKDRPVAELDYLYKAGVKPRHFSKTKIN</sequence>
<dbReference type="PANTHER" id="PTHR48022:SF15">
    <property type="entry name" value="ALPHA-GLUCOSIDE TRANSPORTER, PUTATIVE (AFU_ORTHOLOGUE AFUA_5G00500)-RELATED"/>
    <property type="match status" value="1"/>
</dbReference>
<comment type="subcellular location">
    <subcellularLocation>
        <location evidence="1">Membrane</location>
        <topology evidence="1">Multi-pass membrane protein</topology>
    </subcellularLocation>
</comment>
<evidence type="ECO:0000256" key="3">
    <source>
        <dbReference type="ARBA" id="ARBA00022692"/>
    </source>
</evidence>
<evidence type="ECO:0000256" key="1">
    <source>
        <dbReference type="ARBA" id="ARBA00004141"/>
    </source>
</evidence>
<keyword evidence="3 6" id="KW-0812">Transmembrane</keyword>
<evidence type="ECO:0000259" key="7">
    <source>
        <dbReference type="PROSITE" id="PS50850"/>
    </source>
</evidence>
<organism evidence="8 9">
    <name type="scientific">Bionectria ochroleuca</name>
    <name type="common">Gliocladium roseum</name>
    <dbReference type="NCBI Taxonomy" id="29856"/>
    <lineage>
        <taxon>Eukaryota</taxon>
        <taxon>Fungi</taxon>
        <taxon>Dikarya</taxon>
        <taxon>Ascomycota</taxon>
        <taxon>Pezizomycotina</taxon>
        <taxon>Sordariomycetes</taxon>
        <taxon>Hypocreomycetidae</taxon>
        <taxon>Hypocreales</taxon>
        <taxon>Bionectriaceae</taxon>
        <taxon>Clonostachys</taxon>
    </lineage>
</organism>
<evidence type="ECO:0000256" key="2">
    <source>
        <dbReference type="ARBA" id="ARBA00010992"/>
    </source>
</evidence>
<dbReference type="InterPro" id="IPR020846">
    <property type="entry name" value="MFS_dom"/>
</dbReference>
<feature type="transmembrane region" description="Helical" evidence="6">
    <location>
        <begin position="370"/>
        <end position="389"/>
    </location>
</feature>